<dbReference type="Proteomes" id="UP001151760">
    <property type="component" value="Unassembled WGS sequence"/>
</dbReference>
<dbReference type="EMBL" id="BQNB010012925">
    <property type="protein sequence ID" value="GJT09658.1"/>
    <property type="molecule type" value="Genomic_DNA"/>
</dbReference>
<dbReference type="Gene3D" id="3.60.10.10">
    <property type="entry name" value="Endonuclease/exonuclease/phosphatase"/>
    <property type="match status" value="1"/>
</dbReference>
<dbReference type="SUPFAM" id="SSF56219">
    <property type="entry name" value="DNase I-like"/>
    <property type="match status" value="1"/>
</dbReference>
<name>A0ABQ5B766_9ASTR</name>
<dbReference type="CDD" id="cd01650">
    <property type="entry name" value="RT_nLTR_like"/>
    <property type="match status" value="1"/>
</dbReference>
<dbReference type="PROSITE" id="PS50878">
    <property type="entry name" value="RT_POL"/>
    <property type="match status" value="1"/>
</dbReference>
<evidence type="ECO:0000259" key="1">
    <source>
        <dbReference type="PROSITE" id="PS50878"/>
    </source>
</evidence>
<dbReference type="SUPFAM" id="SSF56672">
    <property type="entry name" value="DNA/RNA polymerases"/>
    <property type="match status" value="1"/>
</dbReference>
<dbReference type="Pfam" id="PF03372">
    <property type="entry name" value="Exo_endo_phos"/>
    <property type="match status" value="1"/>
</dbReference>
<dbReference type="InterPro" id="IPR043502">
    <property type="entry name" value="DNA/RNA_pol_sf"/>
</dbReference>
<dbReference type="InterPro" id="IPR036691">
    <property type="entry name" value="Endo/exonu/phosph_ase_sf"/>
</dbReference>
<reference evidence="2" key="2">
    <citation type="submission" date="2022-01" db="EMBL/GenBank/DDBJ databases">
        <authorList>
            <person name="Yamashiro T."/>
            <person name="Shiraishi A."/>
            <person name="Satake H."/>
            <person name="Nakayama K."/>
        </authorList>
    </citation>
    <scope>NUCLEOTIDE SEQUENCE</scope>
</reference>
<dbReference type="PANTHER" id="PTHR33116:SF81">
    <property type="entry name" value="RNA-DIRECTED DNA POLYMERASE"/>
    <property type="match status" value="1"/>
</dbReference>
<keyword evidence="2" id="KW-0695">RNA-directed DNA polymerase</keyword>
<keyword evidence="2" id="KW-0548">Nucleotidyltransferase</keyword>
<reference evidence="2" key="1">
    <citation type="journal article" date="2022" name="Int. J. Mol. Sci.">
        <title>Draft Genome of Tanacetum Coccineum: Genomic Comparison of Closely Related Tanacetum-Family Plants.</title>
        <authorList>
            <person name="Yamashiro T."/>
            <person name="Shiraishi A."/>
            <person name="Nakayama K."/>
            <person name="Satake H."/>
        </authorList>
    </citation>
    <scope>NUCLEOTIDE SEQUENCE</scope>
</reference>
<feature type="domain" description="Reverse transcriptase" evidence="1">
    <location>
        <begin position="382"/>
        <end position="600"/>
    </location>
</feature>
<keyword evidence="3" id="KW-1185">Reference proteome</keyword>
<sequence>MNMVSLNVQGLNPKAKKDWVKEICVSHKVNFLTLQETKMEDISLIDVKCCWGNYAFEYVYSPAVGNSGGILCVWEKSAFKKNNSTISDYFVMLSGSWLCSGVNLLNISVYAPQEYAKKKMLWDYLVNVITKWDGEVIVIGDFNEVRFKNERFGSLFLAHGADAFNRFILQANLQEIPLGGCSFTWCHRSAKKMSKLDRFLMSEGLLGVNPNFLALTLDRYLSDHRPIMLRDSSHDYGPIPFRMYHYWFEIDGFEEMISKAWCECPIVERRRKKAKIKWAIEGDENTKFYHGILNKKRNQLGIRGVLKDGMWIDNPAVVKKEFLEHFSTRFQQPRRIRPVINIDFPRTISELKKMNWKVIFRTKRLSGRCGIVGLINLRDRMELLLVSLEDIGCNASFIALIPKIPDAKLVKDFRPISLIGSSYKIIAKILANRLVGVLGDLVSEVQLAFVADRQILDGPLILNEIQECLRSSRGSVLVNGSTTAEFQFYKGLKQGDPLSPFLFILVMESLHLSFKRVEDAGMFNGIKINSSMTLSHMFYADDAIFMGQWSKRNIDTLMYMLKCFERASGLSINLSKSKLMGLAVSIEKVEEVTRHIGCGILNTLFSFLASKVGGVCLGLNHGMRFALLKAVFGSMPIYHMSIFKVPMLVLQRMESIRCHFFNGNDLDSKRSIWVSWNKVLTSKEKGGLGVSSLFVLNRTLMFKWIWRFFNQSDSLWVRVIHAIHGVDGRIDRAGNVGYTSIWCDIIKEMDRMPRSGIESEQWDHLLDNLEGVMLSSSEDRWSWDLNGSGEFSVASARRYIDNNRLPDISSKTRWIKEVPIKVNVHA</sequence>
<comment type="caution">
    <text evidence="2">The sequence shown here is derived from an EMBL/GenBank/DDBJ whole genome shotgun (WGS) entry which is preliminary data.</text>
</comment>
<dbReference type="Pfam" id="PF00078">
    <property type="entry name" value="RVT_1"/>
    <property type="match status" value="1"/>
</dbReference>
<gene>
    <name evidence="2" type="ORF">Tco_0856700</name>
</gene>
<keyword evidence="2" id="KW-0808">Transferase</keyword>
<protein>
    <submittedName>
        <fullName evidence="2">RNA-directed DNA polymerase, eukaryota</fullName>
    </submittedName>
</protein>
<proteinExistence type="predicted"/>
<evidence type="ECO:0000313" key="3">
    <source>
        <dbReference type="Proteomes" id="UP001151760"/>
    </source>
</evidence>
<dbReference type="GO" id="GO:0003964">
    <property type="term" value="F:RNA-directed DNA polymerase activity"/>
    <property type="evidence" value="ECO:0007669"/>
    <property type="project" value="UniProtKB-KW"/>
</dbReference>
<dbReference type="PANTHER" id="PTHR33116">
    <property type="entry name" value="REVERSE TRANSCRIPTASE ZINC-BINDING DOMAIN-CONTAINING PROTEIN-RELATED-RELATED"/>
    <property type="match status" value="1"/>
</dbReference>
<evidence type="ECO:0000313" key="2">
    <source>
        <dbReference type="EMBL" id="GJT09658.1"/>
    </source>
</evidence>
<accession>A0ABQ5B766</accession>
<dbReference type="InterPro" id="IPR000477">
    <property type="entry name" value="RT_dom"/>
</dbReference>
<dbReference type="InterPro" id="IPR005135">
    <property type="entry name" value="Endo/exonuclease/phosphatase"/>
</dbReference>
<organism evidence="2 3">
    <name type="scientific">Tanacetum coccineum</name>
    <dbReference type="NCBI Taxonomy" id="301880"/>
    <lineage>
        <taxon>Eukaryota</taxon>
        <taxon>Viridiplantae</taxon>
        <taxon>Streptophyta</taxon>
        <taxon>Embryophyta</taxon>
        <taxon>Tracheophyta</taxon>
        <taxon>Spermatophyta</taxon>
        <taxon>Magnoliopsida</taxon>
        <taxon>eudicotyledons</taxon>
        <taxon>Gunneridae</taxon>
        <taxon>Pentapetalae</taxon>
        <taxon>asterids</taxon>
        <taxon>campanulids</taxon>
        <taxon>Asterales</taxon>
        <taxon>Asteraceae</taxon>
        <taxon>Asteroideae</taxon>
        <taxon>Anthemideae</taxon>
        <taxon>Anthemidinae</taxon>
        <taxon>Tanacetum</taxon>
    </lineage>
</organism>